<feature type="domain" description="SnoaL-like" evidence="1">
    <location>
        <begin position="13"/>
        <end position="107"/>
    </location>
</feature>
<gene>
    <name evidence="2" type="ORF">BN8_05527</name>
</gene>
<evidence type="ECO:0000259" key="1">
    <source>
        <dbReference type="Pfam" id="PF12680"/>
    </source>
</evidence>
<dbReference type="Gene3D" id="3.10.450.50">
    <property type="match status" value="2"/>
</dbReference>
<dbReference type="RefSeq" id="WP_009284772.1">
    <property type="nucleotide sequence ID" value="NZ_CAIT01000009.1"/>
</dbReference>
<reference evidence="2 3" key="1">
    <citation type="journal article" date="2012" name="J. Bacteriol.">
        <title>Genome Sequence of the Filamentous Bacterium Fibrisoma limi BUZ 3T.</title>
        <authorList>
            <person name="Filippini M."/>
            <person name="Qi W."/>
            <person name="Jaenicke S."/>
            <person name="Goesmann A."/>
            <person name="Smits T.H."/>
            <person name="Bagheri H.C."/>
        </authorList>
    </citation>
    <scope>NUCLEOTIDE SEQUENCE [LARGE SCALE GENOMIC DNA]</scope>
    <source>
        <strain evidence="3">BUZ 3T</strain>
    </source>
</reference>
<dbReference type="InterPro" id="IPR037401">
    <property type="entry name" value="SnoaL-like"/>
</dbReference>
<accession>I2GQM9</accession>
<dbReference type="PANTHER" id="PTHR38436:SF1">
    <property type="entry name" value="ESTER CYCLASE"/>
    <property type="match status" value="1"/>
</dbReference>
<feature type="domain" description="SnoaL-like" evidence="1">
    <location>
        <begin position="145"/>
        <end position="236"/>
    </location>
</feature>
<proteinExistence type="predicted"/>
<dbReference type="InterPro" id="IPR032710">
    <property type="entry name" value="NTF2-like_dom_sf"/>
</dbReference>
<dbReference type="InterPro" id="IPR009959">
    <property type="entry name" value="Cyclase_SnoaL-like"/>
</dbReference>
<organism evidence="2 3">
    <name type="scientific">Fibrisoma limi BUZ 3</name>
    <dbReference type="NCBI Taxonomy" id="1185876"/>
    <lineage>
        <taxon>Bacteria</taxon>
        <taxon>Pseudomonadati</taxon>
        <taxon>Bacteroidota</taxon>
        <taxon>Cytophagia</taxon>
        <taxon>Cytophagales</taxon>
        <taxon>Spirosomataceae</taxon>
        <taxon>Fibrisoma</taxon>
    </lineage>
</organism>
<dbReference type="eggNOG" id="COG4922">
    <property type="taxonomic scope" value="Bacteria"/>
</dbReference>
<dbReference type="SUPFAM" id="SSF54427">
    <property type="entry name" value="NTF2-like"/>
    <property type="match status" value="2"/>
</dbReference>
<comment type="caution">
    <text evidence="2">The sequence shown here is derived from an EMBL/GenBank/DDBJ whole genome shotgun (WGS) entry which is preliminary data.</text>
</comment>
<dbReference type="OrthoDB" id="9812089at2"/>
<evidence type="ECO:0000313" key="3">
    <source>
        <dbReference type="Proteomes" id="UP000009309"/>
    </source>
</evidence>
<dbReference type="STRING" id="1185876.BN8_05527"/>
<evidence type="ECO:0000313" key="2">
    <source>
        <dbReference type="EMBL" id="CCH56207.1"/>
    </source>
</evidence>
<dbReference type="Proteomes" id="UP000009309">
    <property type="component" value="Unassembled WGS sequence"/>
</dbReference>
<sequence length="245" mass="27394">MQQAFNKSIIRDFYVRSIGQGDIAFAEQVLADDYIQHSPGMKPGKAGVIEALQYMKQLPRPATTSEPFTRLIADGDYVVTNLCFDWDGQRKAVVDVFRFENNKMAEHWDAVEDAPAVTATGNPIMDGPMPMEDGTPTVANKRIVSTFYELVFVKRHLGDLSRFVSPDLIQHNPAIANGLAGLASYLDQKANSLTIDQVHRVIGESDFVAVQAGGWFERKATMFYDIFRLSNGKIVEQWSLKRMTA</sequence>
<dbReference type="PANTHER" id="PTHR38436">
    <property type="entry name" value="POLYKETIDE CYCLASE SNOAL-LIKE DOMAIN"/>
    <property type="match status" value="1"/>
</dbReference>
<protein>
    <recommendedName>
        <fullName evidence="1">SnoaL-like domain-containing protein</fullName>
    </recommendedName>
</protein>
<name>I2GQM9_9BACT</name>
<dbReference type="EMBL" id="CAIT01000009">
    <property type="protein sequence ID" value="CCH56207.1"/>
    <property type="molecule type" value="Genomic_DNA"/>
</dbReference>
<dbReference type="Pfam" id="PF12680">
    <property type="entry name" value="SnoaL_2"/>
    <property type="match status" value="2"/>
</dbReference>
<dbReference type="GO" id="GO:0030638">
    <property type="term" value="P:polyketide metabolic process"/>
    <property type="evidence" value="ECO:0007669"/>
    <property type="project" value="InterPro"/>
</dbReference>
<keyword evidence="3" id="KW-1185">Reference proteome</keyword>
<dbReference type="AlphaFoldDB" id="I2GQM9"/>